<keyword evidence="3" id="KW-1185">Reference proteome</keyword>
<evidence type="ECO:0000256" key="1">
    <source>
        <dbReference type="SAM" id="Phobius"/>
    </source>
</evidence>
<keyword evidence="1" id="KW-1133">Transmembrane helix</keyword>
<reference evidence="2 3" key="1">
    <citation type="submission" date="2024-09" db="EMBL/GenBank/DDBJ databases">
        <title>Novel species of the genus Pelomonas and Roseateles isolated from streams.</title>
        <authorList>
            <person name="Lu H."/>
        </authorList>
    </citation>
    <scope>NUCLEOTIDE SEQUENCE [LARGE SCALE GENOMIC DNA]</scope>
    <source>
        <strain evidence="2 3">BYS96W</strain>
    </source>
</reference>
<organism evidence="2 3">
    <name type="scientific">Pelomonas nitida</name>
    <dbReference type="NCBI Taxonomy" id="3299027"/>
    <lineage>
        <taxon>Bacteria</taxon>
        <taxon>Pseudomonadati</taxon>
        <taxon>Pseudomonadota</taxon>
        <taxon>Betaproteobacteria</taxon>
        <taxon>Burkholderiales</taxon>
        <taxon>Sphaerotilaceae</taxon>
        <taxon>Roseateles</taxon>
    </lineage>
</organism>
<dbReference type="Proteomes" id="UP001606305">
    <property type="component" value="Unassembled WGS sequence"/>
</dbReference>
<dbReference type="EMBL" id="JBIGIA010000018">
    <property type="protein sequence ID" value="MFG6459159.1"/>
    <property type="molecule type" value="Genomic_DNA"/>
</dbReference>
<accession>A0ABW7GBD0</accession>
<keyword evidence="1" id="KW-0472">Membrane</keyword>
<keyword evidence="1" id="KW-0812">Transmembrane</keyword>
<evidence type="ECO:0000313" key="2">
    <source>
        <dbReference type="EMBL" id="MFG6459159.1"/>
    </source>
</evidence>
<gene>
    <name evidence="2" type="ORF">ACG00X_20180</name>
</gene>
<feature type="transmembrane region" description="Helical" evidence="1">
    <location>
        <begin position="42"/>
        <end position="62"/>
    </location>
</feature>
<dbReference type="RefSeq" id="WP_394490863.1">
    <property type="nucleotide sequence ID" value="NZ_JBIGIA010000018.1"/>
</dbReference>
<proteinExistence type="predicted"/>
<name>A0ABW7GBD0_9BURK</name>
<comment type="caution">
    <text evidence="2">The sequence shown here is derived from an EMBL/GenBank/DDBJ whole genome shotgun (WGS) entry which is preliminary data.</text>
</comment>
<sequence>MHLSSTTLAQRVRFARKTAIICSLCGWFGALALCLVTSVSALWLAGLIALGLVPYLLSLHVVEPWLERQGHDCKD</sequence>
<protein>
    <submittedName>
        <fullName evidence="2">Uncharacterized protein</fullName>
    </submittedName>
</protein>
<evidence type="ECO:0000313" key="3">
    <source>
        <dbReference type="Proteomes" id="UP001606305"/>
    </source>
</evidence>